<dbReference type="HOGENOM" id="CLU_053182_0_0_1"/>
<evidence type="ECO:0000256" key="2">
    <source>
        <dbReference type="ARBA" id="ARBA00022692"/>
    </source>
</evidence>
<feature type="transmembrane region" description="Helical" evidence="6">
    <location>
        <begin position="77"/>
        <end position="104"/>
    </location>
</feature>
<gene>
    <name evidence="7" type="ORF">GYMLUDRAFT_41075</name>
</gene>
<feature type="transmembrane region" description="Helical" evidence="6">
    <location>
        <begin position="218"/>
        <end position="241"/>
    </location>
</feature>
<dbReference type="GO" id="GO:0005886">
    <property type="term" value="C:plasma membrane"/>
    <property type="evidence" value="ECO:0007669"/>
    <property type="project" value="TreeGrafter"/>
</dbReference>
<dbReference type="PANTHER" id="PTHR23112">
    <property type="entry name" value="G PROTEIN-COUPLED RECEPTOR 157-RELATED"/>
    <property type="match status" value="1"/>
</dbReference>
<feature type="transmembrane region" description="Helical" evidence="6">
    <location>
        <begin position="116"/>
        <end position="135"/>
    </location>
</feature>
<keyword evidence="3 6" id="KW-1133">Transmembrane helix</keyword>
<feature type="region of interest" description="Disordered" evidence="5">
    <location>
        <begin position="326"/>
        <end position="385"/>
    </location>
</feature>
<comment type="subcellular location">
    <subcellularLocation>
        <location evidence="1">Membrane</location>
        <topology evidence="1">Multi-pass membrane protein</topology>
    </subcellularLocation>
</comment>
<evidence type="ECO:0000313" key="8">
    <source>
        <dbReference type="Proteomes" id="UP000053593"/>
    </source>
</evidence>
<evidence type="ECO:0000256" key="5">
    <source>
        <dbReference type="SAM" id="MobiDB-lite"/>
    </source>
</evidence>
<evidence type="ECO:0000256" key="1">
    <source>
        <dbReference type="ARBA" id="ARBA00004141"/>
    </source>
</evidence>
<evidence type="ECO:0000256" key="6">
    <source>
        <dbReference type="SAM" id="Phobius"/>
    </source>
</evidence>
<evidence type="ECO:0000256" key="3">
    <source>
        <dbReference type="ARBA" id="ARBA00022989"/>
    </source>
</evidence>
<sequence>MKSVSNLLWATTSSIGAGLCFLVLVAIGAVWWHPESRPCLDRVSFRIVTVALIANMIFGIASAVGGMMTHEGFLCGFSIFVLQLMLQISSFLLFCIALNLQLVVLHGFNGRNMEKFYITFSLLLSAILVIPPYAANQYGWDPLERDCWYKNDNISQRLAWQVSTQMAWTALAAIAEIGMSSSVLLFVLKHHFRMNRVFVSSSSSNSPQVIHSNSLRKIILRIVLYPIASCLVNLLTVVTALHSTISDGIHSQLDYNILLLSDTLYGGRPIVYAFLAASDPALVRGVKTLFQVLRGTYTPESSIEKPSSQVSSNALVVHIELTTIRDNEPAENSSPGKKKLDLVNENSQPVHSDEGPSQEQSRVTRSSSSRHPSRRVRIDDVEGNSRIHREEAMRQEMAALNKQL</sequence>
<dbReference type="PANTHER" id="PTHR23112:SF0">
    <property type="entry name" value="TRANSMEMBRANE PROTEIN 116"/>
    <property type="match status" value="1"/>
</dbReference>
<dbReference type="GO" id="GO:0007189">
    <property type="term" value="P:adenylate cyclase-activating G protein-coupled receptor signaling pathway"/>
    <property type="evidence" value="ECO:0007669"/>
    <property type="project" value="TreeGrafter"/>
</dbReference>
<dbReference type="GO" id="GO:0004930">
    <property type="term" value="F:G protein-coupled receptor activity"/>
    <property type="evidence" value="ECO:0007669"/>
    <property type="project" value="TreeGrafter"/>
</dbReference>
<keyword evidence="8" id="KW-1185">Reference proteome</keyword>
<keyword evidence="4 6" id="KW-0472">Membrane</keyword>
<evidence type="ECO:0000313" key="7">
    <source>
        <dbReference type="EMBL" id="KIK63349.1"/>
    </source>
</evidence>
<evidence type="ECO:0008006" key="9">
    <source>
        <dbReference type="Google" id="ProtNLM"/>
    </source>
</evidence>
<feature type="compositionally biased region" description="Basic and acidic residues" evidence="5">
    <location>
        <begin position="376"/>
        <end position="385"/>
    </location>
</feature>
<name>A0A0D0CKB8_9AGAR</name>
<evidence type="ECO:0000256" key="4">
    <source>
        <dbReference type="ARBA" id="ARBA00023136"/>
    </source>
</evidence>
<dbReference type="SUPFAM" id="SSF81321">
    <property type="entry name" value="Family A G protein-coupled receptor-like"/>
    <property type="match status" value="1"/>
</dbReference>
<dbReference type="EMBL" id="KN834764">
    <property type="protein sequence ID" value="KIK63349.1"/>
    <property type="molecule type" value="Genomic_DNA"/>
</dbReference>
<feature type="compositionally biased region" description="Low complexity" evidence="5">
    <location>
        <begin position="361"/>
        <end position="370"/>
    </location>
</feature>
<organism evidence="7 8">
    <name type="scientific">Collybiopsis luxurians FD-317 M1</name>
    <dbReference type="NCBI Taxonomy" id="944289"/>
    <lineage>
        <taxon>Eukaryota</taxon>
        <taxon>Fungi</taxon>
        <taxon>Dikarya</taxon>
        <taxon>Basidiomycota</taxon>
        <taxon>Agaricomycotina</taxon>
        <taxon>Agaricomycetes</taxon>
        <taxon>Agaricomycetidae</taxon>
        <taxon>Agaricales</taxon>
        <taxon>Marasmiineae</taxon>
        <taxon>Omphalotaceae</taxon>
        <taxon>Collybiopsis</taxon>
        <taxon>Collybiopsis luxurians</taxon>
    </lineage>
</organism>
<dbReference type="OrthoDB" id="3251871at2759"/>
<dbReference type="Gene3D" id="1.20.1070.10">
    <property type="entry name" value="Rhodopsin 7-helix transmembrane proteins"/>
    <property type="match status" value="1"/>
</dbReference>
<feature type="transmembrane region" description="Helical" evidence="6">
    <location>
        <begin position="166"/>
        <end position="188"/>
    </location>
</feature>
<dbReference type="Proteomes" id="UP000053593">
    <property type="component" value="Unassembled WGS sequence"/>
</dbReference>
<proteinExistence type="predicted"/>
<protein>
    <recommendedName>
        <fullName evidence="9">G-protein coupled receptors family 2 profile 2 domain-containing protein</fullName>
    </recommendedName>
</protein>
<accession>A0A0D0CKB8</accession>
<keyword evidence="2 6" id="KW-0812">Transmembrane</keyword>
<reference evidence="7 8" key="1">
    <citation type="submission" date="2014-04" db="EMBL/GenBank/DDBJ databases">
        <title>Evolutionary Origins and Diversification of the Mycorrhizal Mutualists.</title>
        <authorList>
            <consortium name="DOE Joint Genome Institute"/>
            <consortium name="Mycorrhizal Genomics Consortium"/>
            <person name="Kohler A."/>
            <person name="Kuo A."/>
            <person name="Nagy L.G."/>
            <person name="Floudas D."/>
            <person name="Copeland A."/>
            <person name="Barry K.W."/>
            <person name="Cichocki N."/>
            <person name="Veneault-Fourrey C."/>
            <person name="LaButti K."/>
            <person name="Lindquist E.A."/>
            <person name="Lipzen A."/>
            <person name="Lundell T."/>
            <person name="Morin E."/>
            <person name="Murat C."/>
            <person name="Riley R."/>
            <person name="Ohm R."/>
            <person name="Sun H."/>
            <person name="Tunlid A."/>
            <person name="Henrissat B."/>
            <person name="Grigoriev I.V."/>
            <person name="Hibbett D.S."/>
            <person name="Martin F."/>
        </authorList>
    </citation>
    <scope>NUCLEOTIDE SEQUENCE [LARGE SCALE GENOMIC DNA]</scope>
    <source>
        <strain evidence="7 8">FD-317 M1</strain>
    </source>
</reference>
<feature type="transmembrane region" description="Helical" evidence="6">
    <location>
        <begin position="6"/>
        <end position="31"/>
    </location>
</feature>
<feature type="transmembrane region" description="Helical" evidence="6">
    <location>
        <begin position="43"/>
        <end position="65"/>
    </location>
</feature>
<dbReference type="AlphaFoldDB" id="A0A0D0CKB8"/>
<feature type="compositionally biased region" description="Polar residues" evidence="5">
    <location>
        <begin position="344"/>
        <end position="360"/>
    </location>
</feature>